<dbReference type="PROSITE" id="PS50943">
    <property type="entry name" value="HTH_CROC1"/>
    <property type="match status" value="1"/>
</dbReference>
<protein>
    <submittedName>
        <fullName evidence="2">Transcriptional regulator with XRE-family HTH domain</fullName>
    </submittedName>
</protein>
<feature type="domain" description="HTH cro/C1-type" evidence="1">
    <location>
        <begin position="31"/>
        <end position="84"/>
    </location>
</feature>
<accession>A0A7W7ZIZ9</accession>
<dbReference type="InterPro" id="IPR001387">
    <property type="entry name" value="Cro/C1-type_HTH"/>
</dbReference>
<evidence type="ECO:0000313" key="3">
    <source>
        <dbReference type="Proteomes" id="UP000540989"/>
    </source>
</evidence>
<gene>
    <name evidence="2" type="ORF">HDF16_005522</name>
</gene>
<dbReference type="Gene3D" id="1.10.260.40">
    <property type="entry name" value="lambda repressor-like DNA-binding domains"/>
    <property type="match status" value="1"/>
</dbReference>
<sequence length="104" mass="11648">MTVKAKEPSTPSSPALRYDYKAFAAELGARIRQLRKASGLTLRALQFEHNYHLSQIQRIEKGDGISLPTLLKIAETYQVPVERLIEGLGMVTEAQELRPKVGKK</sequence>
<dbReference type="SUPFAM" id="SSF47413">
    <property type="entry name" value="lambda repressor-like DNA-binding domains"/>
    <property type="match status" value="1"/>
</dbReference>
<reference evidence="2 3" key="1">
    <citation type="submission" date="2020-08" db="EMBL/GenBank/DDBJ databases">
        <title>Genomic Encyclopedia of Type Strains, Phase IV (KMG-V): Genome sequencing to study the core and pangenomes of soil and plant-associated prokaryotes.</title>
        <authorList>
            <person name="Whitman W."/>
        </authorList>
    </citation>
    <scope>NUCLEOTIDE SEQUENCE [LARGE SCALE GENOMIC DNA]</scope>
    <source>
        <strain evidence="2 3">M8UP14</strain>
    </source>
</reference>
<dbReference type="AlphaFoldDB" id="A0A7W7ZIZ9"/>
<dbReference type="CDD" id="cd00093">
    <property type="entry name" value="HTH_XRE"/>
    <property type="match status" value="1"/>
</dbReference>
<dbReference type="GO" id="GO:0003677">
    <property type="term" value="F:DNA binding"/>
    <property type="evidence" value="ECO:0007669"/>
    <property type="project" value="InterPro"/>
</dbReference>
<dbReference type="EMBL" id="JACHIP010000019">
    <property type="protein sequence ID" value="MBB5060786.1"/>
    <property type="molecule type" value="Genomic_DNA"/>
</dbReference>
<dbReference type="SMART" id="SM00530">
    <property type="entry name" value="HTH_XRE"/>
    <property type="match status" value="1"/>
</dbReference>
<evidence type="ECO:0000313" key="2">
    <source>
        <dbReference type="EMBL" id="MBB5060786.1"/>
    </source>
</evidence>
<dbReference type="Pfam" id="PF01381">
    <property type="entry name" value="HTH_3"/>
    <property type="match status" value="1"/>
</dbReference>
<proteinExistence type="predicted"/>
<keyword evidence="3" id="KW-1185">Reference proteome</keyword>
<comment type="caution">
    <text evidence="2">The sequence shown here is derived from an EMBL/GenBank/DDBJ whole genome shotgun (WGS) entry which is preliminary data.</text>
</comment>
<organism evidence="2 3">
    <name type="scientific">Granulicella aggregans</name>
    <dbReference type="NCBI Taxonomy" id="474949"/>
    <lineage>
        <taxon>Bacteria</taxon>
        <taxon>Pseudomonadati</taxon>
        <taxon>Acidobacteriota</taxon>
        <taxon>Terriglobia</taxon>
        <taxon>Terriglobales</taxon>
        <taxon>Acidobacteriaceae</taxon>
        <taxon>Granulicella</taxon>
    </lineage>
</organism>
<evidence type="ECO:0000259" key="1">
    <source>
        <dbReference type="PROSITE" id="PS50943"/>
    </source>
</evidence>
<name>A0A7W7ZIZ9_9BACT</name>
<dbReference type="Proteomes" id="UP000540989">
    <property type="component" value="Unassembled WGS sequence"/>
</dbReference>
<dbReference type="InterPro" id="IPR010982">
    <property type="entry name" value="Lambda_DNA-bd_dom_sf"/>
</dbReference>